<protein>
    <submittedName>
        <fullName evidence="2">Nuclear transport factor 2 family protein</fullName>
    </submittedName>
</protein>
<evidence type="ECO:0000259" key="1">
    <source>
        <dbReference type="Pfam" id="PF12680"/>
    </source>
</evidence>
<dbReference type="InterPro" id="IPR032710">
    <property type="entry name" value="NTF2-like_dom_sf"/>
</dbReference>
<reference evidence="2 3" key="1">
    <citation type="submission" date="2020-08" db="EMBL/GenBank/DDBJ databases">
        <title>A Genomic Blueprint of the Chicken Gut Microbiome.</title>
        <authorList>
            <person name="Gilroy R."/>
            <person name="Ravi A."/>
            <person name="Getino M."/>
            <person name="Pursley I."/>
            <person name="Horton D.L."/>
            <person name="Alikhan N.-F."/>
            <person name="Baker D."/>
            <person name="Gharbi K."/>
            <person name="Hall N."/>
            <person name="Watson M."/>
            <person name="Adriaenssens E.M."/>
            <person name="Foster-Nyarko E."/>
            <person name="Jarju S."/>
            <person name="Secka A."/>
            <person name="Antonio M."/>
            <person name="Oren A."/>
            <person name="Chaudhuri R."/>
            <person name="La Ragione R.M."/>
            <person name="Hildebrand F."/>
            <person name="Pallen M.J."/>
        </authorList>
    </citation>
    <scope>NUCLEOTIDE SEQUENCE [LARGE SCALE GENOMIC DNA]</scope>
    <source>
        <strain evidence="2 3">Sa2CVA6</strain>
    </source>
</reference>
<feature type="domain" description="SnoaL-like" evidence="1">
    <location>
        <begin position="20"/>
        <end position="119"/>
    </location>
</feature>
<dbReference type="EMBL" id="JACSQK010000008">
    <property type="protein sequence ID" value="MBD7962004.1"/>
    <property type="molecule type" value="Genomic_DNA"/>
</dbReference>
<evidence type="ECO:0000313" key="2">
    <source>
        <dbReference type="EMBL" id="MBD7962004.1"/>
    </source>
</evidence>
<dbReference type="RefSeq" id="WP_191724411.1">
    <property type="nucleotide sequence ID" value="NZ_JACSQK010000008.1"/>
</dbReference>
<dbReference type="Proteomes" id="UP000634919">
    <property type="component" value="Unassembled WGS sequence"/>
</dbReference>
<proteinExistence type="predicted"/>
<name>A0ABR8SEU0_9BURK</name>
<dbReference type="InterPro" id="IPR037401">
    <property type="entry name" value="SnoaL-like"/>
</dbReference>
<comment type="caution">
    <text evidence="2">The sequence shown here is derived from an EMBL/GenBank/DDBJ whole genome shotgun (WGS) entry which is preliminary data.</text>
</comment>
<sequence>MQQNFLINSEVEAGVQRLVELYEQLSPERLNSLHTCYAPHAHFKDPFNDVHGLESIQKVFSHMFMTVDRPRFVVTEQLIQGQRAFLVWEFHFCMRRWRKGVPQCIRGGTLLHLNAQGLVLGHRDYWDTAEELYEKLPLLGQFMAWLRRAASATSSSKP</sequence>
<accession>A0ABR8SEU0</accession>
<gene>
    <name evidence="2" type="ORF">H9646_16145</name>
</gene>
<dbReference type="Gene3D" id="3.10.450.50">
    <property type="match status" value="1"/>
</dbReference>
<dbReference type="Pfam" id="PF12680">
    <property type="entry name" value="SnoaL_2"/>
    <property type="match status" value="1"/>
</dbReference>
<keyword evidence="3" id="KW-1185">Reference proteome</keyword>
<organism evidence="2 3">
    <name type="scientific">Comamonas avium</name>
    <dbReference type="NCBI Taxonomy" id="2762231"/>
    <lineage>
        <taxon>Bacteria</taxon>
        <taxon>Pseudomonadati</taxon>
        <taxon>Pseudomonadota</taxon>
        <taxon>Betaproteobacteria</taxon>
        <taxon>Burkholderiales</taxon>
        <taxon>Comamonadaceae</taxon>
        <taxon>Comamonas</taxon>
    </lineage>
</organism>
<evidence type="ECO:0000313" key="3">
    <source>
        <dbReference type="Proteomes" id="UP000634919"/>
    </source>
</evidence>
<dbReference type="SUPFAM" id="SSF54427">
    <property type="entry name" value="NTF2-like"/>
    <property type="match status" value="1"/>
</dbReference>